<accession>A0A1U7S068</accession>
<dbReference type="GO" id="GO:0010739">
    <property type="term" value="P:positive regulation of protein kinase A signaling"/>
    <property type="evidence" value="ECO:0007669"/>
    <property type="project" value="TreeGrafter"/>
</dbReference>
<dbReference type="InParanoid" id="A0A1U7S068"/>
<dbReference type="GO" id="GO:0007283">
    <property type="term" value="P:spermatogenesis"/>
    <property type="evidence" value="ECO:0007669"/>
    <property type="project" value="TreeGrafter"/>
</dbReference>
<dbReference type="PANTHER" id="PTHR22192">
    <property type="entry name" value="SPERIOLIN"/>
    <property type="match status" value="1"/>
</dbReference>
<evidence type="ECO:0000313" key="2">
    <source>
        <dbReference type="Proteomes" id="UP000189705"/>
    </source>
</evidence>
<sequence>MTTEDNEWMKRLQKENTYLKNQVRLLRENYELHSLLGQHYENSNQEQIATSHPNIMCPAACAPSQGVQPYGREIKTQETPSRLHPSMLEDCNYSSLHITNEALSRSSTRTEAQAAFKRLSNEPTLFQTAHKDRKPTSVASTSWTTRMEKQLQDSLDLSKIKKVSFIDGTLPGGDKVPSCLHGMAHQQHGNIISTSDPLGEQQASSRGEFVSLTPRSISDKERAQTQTGFPGYFKTSELFSSEFPQRKPNPLFTSTGDITTEKTPLESAEIPRKKRVWFLESPVGDEIRKPHTYYLNEREIDLNAKKNGRIVGEIAFQLDRRILAYVFPGITRLYGYTVSNIPEKIKQASLKSLDGFVDEKKYQAMTQHYLSLLTRLEKMGYNCNVHPVFSEFLINTYGILKQRPDLNSSPIQSSPNDLRKIVIDTVPSKFLGDTLLLLNCLCELSKEDGKPLFAW</sequence>
<evidence type="ECO:0000259" key="1">
    <source>
        <dbReference type="Pfam" id="PF15059"/>
    </source>
</evidence>
<dbReference type="KEGG" id="asn:102372297"/>
<dbReference type="Pfam" id="PF15059">
    <property type="entry name" value="Speriolin_C"/>
    <property type="match status" value="1"/>
</dbReference>
<name>A0A1U7S068_ALLSI</name>
<gene>
    <name evidence="3" type="primary">SPATC1L</name>
</gene>
<keyword evidence="2" id="KW-1185">Reference proteome</keyword>
<organism evidence="2 3">
    <name type="scientific">Alligator sinensis</name>
    <name type="common">Chinese alligator</name>
    <dbReference type="NCBI Taxonomy" id="38654"/>
    <lineage>
        <taxon>Eukaryota</taxon>
        <taxon>Metazoa</taxon>
        <taxon>Chordata</taxon>
        <taxon>Craniata</taxon>
        <taxon>Vertebrata</taxon>
        <taxon>Euteleostomi</taxon>
        <taxon>Archelosauria</taxon>
        <taxon>Archosauria</taxon>
        <taxon>Crocodylia</taxon>
        <taxon>Alligatoridae</taxon>
        <taxon>Alligatorinae</taxon>
        <taxon>Alligator</taxon>
    </lineage>
</organism>
<dbReference type="GO" id="GO:0034237">
    <property type="term" value="F:protein kinase A regulatory subunit binding"/>
    <property type="evidence" value="ECO:0007669"/>
    <property type="project" value="TreeGrafter"/>
</dbReference>
<dbReference type="InterPro" id="IPR026715">
    <property type="entry name" value="SPATC1"/>
</dbReference>
<dbReference type="InterPro" id="IPR029384">
    <property type="entry name" value="Speriolin_C"/>
</dbReference>
<dbReference type="Proteomes" id="UP000189705">
    <property type="component" value="Unplaced"/>
</dbReference>
<dbReference type="PANTHER" id="PTHR22192:SF1">
    <property type="entry name" value="SPERIOLIN-LIKE PROTEIN"/>
    <property type="match status" value="1"/>
</dbReference>
<dbReference type="CTD" id="84221"/>
<dbReference type="RefSeq" id="XP_006022112.2">
    <property type="nucleotide sequence ID" value="XM_006022050.3"/>
</dbReference>
<reference evidence="3" key="1">
    <citation type="submission" date="2025-08" db="UniProtKB">
        <authorList>
            <consortium name="RefSeq"/>
        </authorList>
    </citation>
    <scope>IDENTIFICATION</scope>
</reference>
<proteinExistence type="predicted"/>
<evidence type="ECO:0000313" key="3">
    <source>
        <dbReference type="RefSeq" id="XP_006022112.2"/>
    </source>
</evidence>
<dbReference type="AlphaFoldDB" id="A0A1U7S068"/>
<feature type="domain" description="Speriolin C-terminal" evidence="1">
    <location>
        <begin position="310"/>
        <end position="455"/>
    </location>
</feature>
<dbReference type="GO" id="GO:0005813">
    <property type="term" value="C:centrosome"/>
    <property type="evidence" value="ECO:0007669"/>
    <property type="project" value="TreeGrafter"/>
</dbReference>
<dbReference type="GeneID" id="102372297"/>
<protein>
    <submittedName>
        <fullName evidence="3">Speriolin-like protein</fullName>
    </submittedName>
</protein>